<reference evidence="3" key="1">
    <citation type="submission" date="2009-08" db="EMBL/GenBank/DDBJ databases">
        <title>Annotation of Salpingoeca rosetta.</title>
        <authorList>
            <consortium name="The Broad Institute Genome Sequencing Platform"/>
            <person name="Russ C."/>
            <person name="Cuomo C."/>
            <person name="Burger G."/>
            <person name="Gray M.W."/>
            <person name="Holland P.W.H."/>
            <person name="King N."/>
            <person name="Lang F.B.F."/>
            <person name="Roger A.J."/>
            <person name="Ruiz-Trillo I."/>
            <person name="Young S.K."/>
            <person name="Zeng Q."/>
            <person name="Gargeya S."/>
            <person name="Alvarado L."/>
            <person name="Berlin A."/>
            <person name="Chapman S.B."/>
            <person name="Chen Z."/>
            <person name="Freedman E."/>
            <person name="Gellesch M."/>
            <person name="Goldberg J."/>
            <person name="Griggs A."/>
            <person name="Gujja S."/>
            <person name="Heilman E."/>
            <person name="Heiman D."/>
            <person name="Howarth C."/>
            <person name="Mehta T."/>
            <person name="Neiman D."/>
            <person name="Pearson M."/>
            <person name="Roberts A."/>
            <person name="Saif S."/>
            <person name="Shea T."/>
            <person name="Shenoy N."/>
            <person name="Sisk P."/>
            <person name="Stolte C."/>
            <person name="Sykes S."/>
            <person name="White J."/>
            <person name="Yandava C."/>
            <person name="Haas B."/>
            <person name="Nusbaum C."/>
            <person name="Birren B."/>
        </authorList>
    </citation>
    <scope>NUCLEOTIDE SEQUENCE [LARGE SCALE GENOMIC DNA]</scope>
    <source>
        <strain evidence="3">ATCC 50818</strain>
    </source>
</reference>
<evidence type="ECO:0000259" key="2">
    <source>
        <dbReference type="Pfam" id="PF07000"/>
    </source>
</evidence>
<gene>
    <name evidence="3" type="ORF">PTSG_03157</name>
</gene>
<accession>F2U4E2</accession>
<dbReference type="PANTHER" id="PTHR13379:SF0">
    <property type="entry name" value="UPF0415 PROTEIN C7ORF25"/>
    <property type="match status" value="1"/>
</dbReference>
<dbReference type="Pfam" id="PF07000">
    <property type="entry name" value="DUF1308"/>
    <property type="match status" value="1"/>
</dbReference>
<dbReference type="Proteomes" id="UP000007799">
    <property type="component" value="Unassembled WGS sequence"/>
</dbReference>
<dbReference type="KEGG" id="sre:PTSG_03157"/>
<evidence type="ECO:0000256" key="1">
    <source>
        <dbReference type="SAM" id="MobiDB-lite"/>
    </source>
</evidence>
<protein>
    <recommendedName>
        <fullName evidence="2">DUF1308 domain-containing protein</fullName>
    </recommendedName>
</protein>
<dbReference type="OrthoDB" id="441890at2759"/>
<dbReference type="InParanoid" id="F2U4E2"/>
<dbReference type="EMBL" id="GL832961">
    <property type="protein sequence ID" value="EGD82508.1"/>
    <property type="molecule type" value="Genomic_DNA"/>
</dbReference>
<dbReference type="PANTHER" id="PTHR13379">
    <property type="entry name" value="UNCHARACTERIZED DUF1308"/>
    <property type="match status" value="1"/>
</dbReference>
<feature type="region of interest" description="Disordered" evidence="1">
    <location>
        <begin position="1"/>
        <end position="25"/>
    </location>
</feature>
<feature type="compositionally biased region" description="Low complexity" evidence="1">
    <location>
        <begin position="1"/>
        <end position="10"/>
    </location>
</feature>
<proteinExistence type="predicted"/>
<name>F2U4E2_SALR5</name>
<dbReference type="AlphaFoldDB" id="F2U4E2"/>
<dbReference type="GeneID" id="16076331"/>
<dbReference type="InterPro" id="IPR010733">
    <property type="entry name" value="DUF1308"/>
</dbReference>
<evidence type="ECO:0000313" key="4">
    <source>
        <dbReference type="Proteomes" id="UP000007799"/>
    </source>
</evidence>
<evidence type="ECO:0000313" key="3">
    <source>
        <dbReference type="EMBL" id="EGD82508.1"/>
    </source>
</evidence>
<sequence length="207" mass="22482">MRQLLQAATLSPPPPLPPQSSEDTGVEGCVGYTAAVRAWLDNQGGRSRFINLDISSLVLLISDVSYGLSPARTLCDPLLVQMAEQEAEKAAMPGVLTHIWGRHLLVCQTARDGFNSIVRTIAGPRERARAKVLLERCSFVGDLKAQSVAALPLTGKVKRRTKVDTPAPTYWDMRVHLPSNTYQRVGGAHSIAMHACICLRLSTQGGR</sequence>
<dbReference type="RefSeq" id="XP_004995744.1">
    <property type="nucleotide sequence ID" value="XM_004995687.1"/>
</dbReference>
<keyword evidence="4" id="KW-1185">Reference proteome</keyword>
<organism evidence="4">
    <name type="scientific">Salpingoeca rosetta (strain ATCC 50818 / BSB-021)</name>
    <dbReference type="NCBI Taxonomy" id="946362"/>
    <lineage>
        <taxon>Eukaryota</taxon>
        <taxon>Choanoflagellata</taxon>
        <taxon>Craspedida</taxon>
        <taxon>Salpingoecidae</taxon>
        <taxon>Salpingoeca</taxon>
    </lineage>
</organism>
<dbReference type="eggNOG" id="KOG4529">
    <property type="taxonomic scope" value="Eukaryota"/>
</dbReference>
<feature type="domain" description="DUF1308" evidence="2">
    <location>
        <begin position="50"/>
        <end position="162"/>
    </location>
</feature>